<name>A0ABV5YTK3_9ACTN</name>
<proteinExistence type="predicted"/>
<organism evidence="2 3">
    <name type="scientific">Actinoallomurus acaciae</name>
    <dbReference type="NCBI Taxonomy" id="502577"/>
    <lineage>
        <taxon>Bacteria</taxon>
        <taxon>Bacillati</taxon>
        <taxon>Actinomycetota</taxon>
        <taxon>Actinomycetes</taxon>
        <taxon>Streptosporangiales</taxon>
        <taxon>Thermomonosporaceae</taxon>
        <taxon>Actinoallomurus</taxon>
    </lineage>
</organism>
<sequence length="101" mass="10328">ARTAAGLSANGRRLYLLVVDGRSPVSHGATLADLALLLRRAGARDALNLDGGGSSTFVLRTAGEPVVSVRNAPSGGTERAVANGVGVFVRGEPGRARRGRH</sequence>
<comment type="caution">
    <text evidence="2">The sequence shown here is derived from an EMBL/GenBank/DDBJ whole genome shotgun (WGS) entry which is preliminary data.</text>
</comment>
<dbReference type="Pfam" id="PF09992">
    <property type="entry name" value="NAGPA"/>
    <property type="match status" value="1"/>
</dbReference>
<feature type="non-terminal residue" evidence="2">
    <location>
        <position position="1"/>
    </location>
</feature>
<evidence type="ECO:0000259" key="1">
    <source>
        <dbReference type="Pfam" id="PF09992"/>
    </source>
</evidence>
<dbReference type="PANTHER" id="PTHR40446:SF2">
    <property type="entry name" value="N-ACETYLGLUCOSAMINE-1-PHOSPHODIESTER ALPHA-N-ACETYLGLUCOSAMINIDASE"/>
    <property type="match status" value="1"/>
</dbReference>
<gene>
    <name evidence="2" type="ORF">ACFFNX_40350</name>
</gene>
<reference evidence="2 3" key="1">
    <citation type="submission" date="2024-09" db="EMBL/GenBank/DDBJ databases">
        <authorList>
            <person name="Sun Q."/>
            <person name="Mori K."/>
        </authorList>
    </citation>
    <scope>NUCLEOTIDE SEQUENCE [LARGE SCALE GENOMIC DNA]</scope>
    <source>
        <strain evidence="2 3">TBRC 0563</strain>
    </source>
</reference>
<accession>A0ABV5YTK3</accession>
<feature type="domain" description="Phosphodiester glycosidase" evidence="1">
    <location>
        <begin position="1"/>
        <end position="88"/>
    </location>
</feature>
<dbReference type="EMBL" id="JBHLZP010000512">
    <property type="protein sequence ID" value="MFB9838420.1"/>
    <property type="molecule type" value="Genomic_DNA"/>
</dbReference>
<dbReference type="RefSeq" id="WP_378211455.1">
    <property type="nucleotide sequence ID" value="NZ_JBHLZP010000512.1"/>
</dbReference>
<dbReference type="Proteomes" id="UP001589627">
    <property type="component" value="Unassembled WGS sequence"/>
</dbReference>
<keyword evidence="2" id="KW-0326">Glycosidase</keyword>
<evidence type="ECO:0000313" key="2">
    <source>
        <dbReference type="EMBL" id="MFB9838420.1"/>
    </source>
</evidence>
<protein>
    <submittedName>
        <fullName evidence="2">Phosphodiester glycosidase family protein</fullName>
    </submittedName>
</protein>
<keyword evidence="2" id="KW-0378">Hydrolase</keyword>
<evidence type="ECO:0000313" key="3">
    <source>
        <dbReference type="Proteomes" id="UP001589627"/>
    </source>
</evidence>
<dbReference type="GO" id="GO:0016798">
    <property type="term" value="F:hydrolase activity, acting on glycosyl bonds"/>
    <property type="evidence" value="ECO:0007669"/>
    <property type="project" value="UniProtKB-KW"/>
</dbReference>
<dbReference type="PANTHER" id="PTHR40446">
    <property type="entry name" value="N-ACETYLGLUCOSAMINE-1-PHOSPHODIESTER ALPHA-N-ACETYLGLUCOSAMINIDASE"/>
    <property type="match status" value="1"/>
</dbReference>
<keyword evidence="3" id="KW-1185">Reference proteome</keyword>
<dbReference type="InterPro" id="IPR018711">
    <property type="entry name" value="NAGPA"/>
</dbReference>